<dbReference type="RefSeq" id="WP_242872704.1">
    <property type="nucleotide sequence ID" value="NZ_CABMJS010000009.1"/>
</dbReference>
<keyword evidence="1" id="KW-0378">Hydrolase</keyword>
<dbReference type="EMBL" id="DYXE01000051">
    <property type="protein sequence ID" value="HJH49794.1"/>
    <property type="molecule type" value="Genomic_DNA"/>
</dbReference>
<reference evidence="1" key="1">
    <citation type="journal article" date="2021" name="PeerJ">
        <title>Extensive microbial diversity within the chicken gut microbiome revealed by metagenomics and culture.</title>
        <authorList>
            <person name="Gilroy R."/>
            <person name="Ravi A."/>
            <person name="Getino M."/>
            <person name="Pursley I."/>
            <person name="Horton D.L."/>
            <person name="Alikhan N.F."/>
            <person name="Baker D."/>
            <person name="Gharbi K."/>
            <person name="Hall N."/>
            <person name="Watson M."/>
            <person name="Adriaenssens E.M."/>
            <person name="Foster-Nyarko E."/>
            <person name="Jarju S."/>
            <person name="Secka A."/>
            <person name="Antonio M."/>
            <person name="Oren A."/>
            <person name="Chaudhuri R.R."/>
            <person name="La Ragione R."/>
            <person name="Hildebrand F."/>
            <person name="Pallen M.J."/>
        </authorList>
    </citation>
    <scope>NUCLEOTIDE SEQUENCE</scope>
    <source>
        <strain evidence="1">USAMLcec4-12693</strain>
    </source>
</reference>
<evidence type="ECO:0000313" key="1">
    <source>
        <dbReference type="EMBL" id="HJH49794.1"/>
    </source>
</evidence>
<dbReference type="Gene3D" id="3.40.50.1110">
    <property type="entry name" value="SGNH hydrolase"/>
    <property type="match status" value="1"/>
</dbReference>
<dbReference type="AlphaFoldDB" id="A0A9D2VXK3"/>
<gene>
    <name evidence="1" type="ORF">K8V39_05955</name>
</gene>
<name>A0A9D2VXK3_9FIRM</name>
<accession>A0A9D2VXK3</accession>
<sequence>MLYGLSQIVNVLVKSGSDLIQSRNKSIAGIQNEKEDSVDVLVLGDSESYTSVSTVKLWNQYGTAAYIGGQAGQNIQETYYMLRTALQNQSPKIVVLETNVLFREQKGVKGIQEGLIQKANYYFPIFRYHDFWKPVLFGKEYAEESFKGFMLRETVESYKGGEYMKETKEKDRISEMVKHYMDEILELCKEKEVSFFLYSAPSPVNYNYRRHNALKEYAREIGVPYEDLNLKAKKIGIDWEMDTMDRGDHLNLAGADKVTEYLGRIWKETFDLPDRREDPEYSQWQKEAREYTQRAEYKLQRMHK</sequence>
<comment type="caution">
    <text evidence="1">The sequence shown here is derived from an EMBL/GenBank/DDBJ whole genome shotgun (WGS) entry which is preliminary data.</text>
</comment>
<evidence type="ECO:0000313" key="2">
    <source>
        <dbReference type="Proteomes" id="UP000813420"/>
    </source>
</evidence>
<dbReference type="GO" id="GO:0016787">
    <property type="term" value="F:hydrolase activity"/>
    <property type="evidence" value="ECO:0007669"/>
    <property type="project" value="UniProtKB-KW"/>
</dbReference>
<dbReference type="Proteomes" id="UP000813420">
    <property type="component" value="Unassembled WGS sequence"/>
</dbReference>
<organism evidence="1 2">
    <name type="scientific">Merdimonas faecis</name>
    <dbReference type="NCBI Taxonomy" id="1653435"/>
    <lineage>
        <taxon>Bacteria</taxon>
        <taxon>Bacillati</taxon>
        <taxon>Bacillota</taxon>
        <taxon>Clostridia</taxon>
        <taxon>Lachnospirales</taxon>
        <taxon>Lachnospiraceae</taxon>
        <taxon>Merdimonas</taxon>
    </lineage>
</organism>
<protein>
    <submittedName>
        <fullName evidence="1">SGNH/GDSL hydrolase family protein</fullName>
    </submittedName>
</protein>
<reference evidence="1" key="2">
    <citation type="submission" date="2021-09" db="EMBL/GenBank/DDBJ databases">
        <authorList>
            <person name="Gilroy R."/>
        </authorList>
    </citation>
    <scope>NUCLEOTIDE SEQUENCE</scope>
    <source>
        <strain evidence="1">USAMLcec4-12693</strain>
    </source>
</reference>
<dbReference type="InterPro" id="IPR036514">
    <property type="entry name" value="SGNH_hydro_sf"/>
</dbReference>
<proteinExistence type="predicted"/>
<dbReference type="SUPFAM" id="SSF52266">
    <property type="entry name" value="SGNH hydrolase"/>
    <property type="match status" value="1"/>
</dbReference>